<dbReference type="InterPro" id="IPR039261">
    <property type="entry name" value="FNR_nucleotide-bd"/>
</dbReference>
<dbReference type="PANTHER" id="PTHR42815:SF2">
    <property type="entry name" value="FAD-BINDING, PUTATIVE (AFU_ORTHOLOGUE AFUA_6G07600)-RELATED"/>
    <property type="match status" value="1"/>
</dbReference>
<comment type="caution">
    <text evidence="1">The sequence shown here is derived from an EMBL/GenBank/DDBJ whole genome shotgun (WGS) entry which is preliminary data.</text>
</comment>
<dbReference type="SUPFAM" id="SSF52343">
    <property type="entry name" value="Ferredoxin reductase-like, C-terminal NADP-linked domain"/>
    <property type="match status" value="1"/>
</dbReference>
<evidence type="ECO:0000313" key="1">
    <source>
        <dbReference type="EMBL" id="KAI0299687.1"/>
    </source>
</evidence>
<name>A0AAD4M2L4_9AGAM</name>
<gene>
    <name evidence="1" type="ORF">B0F90DRAFT_1727821</name>
</gene>
<sequence>MTEDDLLTNIKSWKAGELVLHHKLSVAWRGLTAYAPAEHHVFPCSTSNLPFLPITTLDARGRPWTSILTGADGKPGFTTHSSCKTELEIMARLWEGDPLRGLSPDLLIKRDGETPVSGIGIELGSRKSYRKFAGALVELTRVGEGVVKLRLRVNQAFRRCPKYMTIRDLVPHASTQPNISYNESDLRGPLPEEVNAFIHSADTVFLGASYVPDGDSPQAPLYVETNIRSGRPGFIRVSPSDGCTIVLPDFSGNRLITSLGNNEAMSGILLASLTILSFTTGNVLYVTGNAKRLTGSDARTIMPRQNALTVLEATGAVLVRDALPVRERIGSAPVRSIYSPPVKLLTEEFKPSLSQLKDSASVRLVGVRVHSVDLATFEWELPVEHEGVFIQPGQAAVLDLAPFSDAPEYAQLALELPRALHDDRMRTWTVSSAHTSPTRSFELTIRHKPGGLMSGALFLIAQHQQQQHQQRRKSTCDDGDWDTDICGSLRAGLIGFAGAFVLPPPPSRRLLWASGGVGVTRFLAMLGALSRAREAADVVLVMSTRDPEVLFPLVHAALGTTPPPGLHVRLDIFTTRSMQAQELMKYTAEEMDIPGLRVCVYSGRITAGHWATVPQIEEREVFVCGPGTFEDAMIESLRGAGAKVGIVHREVFEL</sequence>
<evidence type="ECO:0008006" key="3">
    <source>
        <dbReference type="Google" id="ProtNLM"/>
    </source>
</evidence>
<dbReference type="EMBL" id="WTXG01000022">
    <property type="protein sequence ID" value="KAI0299687.1"/>
    <property type="molecule type" value="Genomic_DNA"/>
</dbReference>
<dbReference type="Gene3D" id="3.40.50.80">
    <property type="entry name" value="Nucleotide-binding domain of ferredoxin-NADP reductase (FNR) module"/>
    <property type="match status" value="1"/>
</dbReference>
<protein>
    <recommendedName>
        <fullName evidence="3">FAD-binding FR-type domain-containing protein</fullName>
    </recommendedName>
</protein>
<dbReference type="AlphaFoldDB" id="A0AAD4M2L4"/>
<dbReference type="Proteomes" id="UP001203297">
    <property type="component" value="Unassembled WGS sequence"/>
</dbReference>
<accession>A0AAD4M2L4</accession>
<organism evidence="1 2">
    <name type="scientific">Multifurca ochricompacta</name>
    <dbReference type="NCBI Taxonomy" id="376703"/>
    <lineage>
        <taxon>Eukaryota</taxon>
        <taxon>Fungi</taxon>
        <taxon>Dikarya</taxon>
        <taxon>Basidiomycota</taxon>
        <taxon>Agaricomycotina</taxon>
        <taxon>Agaricomycetes</taxon>
        <taxon>Russulales</taxon>
        <taxon>Russulaceae</taxon>
        <taxon>Multifurca</taxon>
    </lineage>
</organism>
<dbReference type="PANTHER" id="PTHR42815">
    <property type="entry name" value="FAD-BINDING, PUTATIVE (AFU_ORTHOLOGUE AFUA_6G07600)-RELATED"/>
    <property type="match status" value="1"/>
</dbReference>
<proteinExistence type="predicted"/>
<reference evidence="1" key="1">
    <citation type="journal article" date="2022" name="New Phytol.">
        <title>Evolutionary transition to the ectomycorrhizal habit in the genomes of a hyperdiverse lineage of mushroom-forming fungi.</title>
        <authorList>
            <person name="Looney B."/>
            <person name="Miyauchi S."/>
            <person name="Morin E."/>
            <person name="Drula E."/>
            <person name="Courty P.E."/>
            <person name="Kohler A."/>
            <person name="Kuo A."/>
            <person name="LaButti K."/>
            <person name="Pangilinan J."/>
            <person name="Lipzen A."/>
            <person name="Riley R."/>
            <person name="Andreopoulos W."/>
            <person name="He G."/>
            <person name="Johnson J."/>
            <person name="Nolan M."/>
            <person name="Tritt A."/>
            <person name="Barry K.W."/>
            <person name="Grigoriev I.V."/>
            <person name="Nagy L.G."/>
            <person name="Hibbett D."/>
            <person name="Henrissat B."/>
            <person name="Matheny P.B."/>
            <person name="Labbe J."/>
            <person name="Martin F.M."/>
        </authorList>
    </citation>
    <scope>NUCLEOTIDE SEQUENCE</scope>
    <source>
        <strain evidence="1">BPL690</strain>
    </source>
</reference>
<keyword evidence="2" id="KW-1185">Reference proteome</keyword>
<evidence type="ECO:0000313" key="2">
    <source>
        <dbReference type="Proteomes" id="UP001203297"/>
    </source>
</evidence>